<name>A0A076L108_NEPPI</name>
<sequence>MQAFVAGVEDEDKDLIVRVHNDTETKSPLDVKPWPVDCQLQLI</sequence>
<dbReference type="EMBL" id="KF433817">
    <property type="protein sequence ID" value="AII98138.1"/>
    <property type="molecule type" value="mRNA"/>
</dbReference>
<accession>A0A076L108</accession>
<protein>
    <submittedName>
        <fullName evidence="1">BLTX852</fullName>
    </submittedName>
</protein>
<dbReference type="AlphaFoldDB" id="A0A076L108"/>
<reference evidence="1" key="1">
    <citation type="submission" date="2013-07" db="EMBL/GenBank/DDBJ databases">
        <title>Nephila pilipes venom gland.</title>
        <authorList>
            <person name="Huo L.J."/>
        </authorList>
    </citation>
    <scope>NUCLEOTIDE SEQUENCE</scope>
    <source>
        <tissue evidence="1">Venom gland</tissue>
    </source>
</reference>
<evidence type="ECO:0000313" key="1">
    <source>
        <dbReference type="EMBL" id="AII98138.1"/>
    </source>
</evidence>
<organism evidence="1">
    <name type="scientific">Nephila pilipes</name>
    <name type="common">Giant wood spider</name>
    <name type="synonym">Nephila maculata</name>
    <dbReference type="NCBI Taxonomy" id="299642"/>
    <lineage>
        <taxon>Eukaryota</taxon>
        <taxon>Metazoa</taxon>
        <taxon>Ecdysozoa</taxon>
        <taxon>Arthropoda</taxon>
        <taxon>Chelicerata</taxon>
        <taxon>Arachnida</taxon>
        <taxon>Araneae</taxon>
        <taxon>Araneomorphae</taxon>
        <taxon>Entelegynae</taxon>
        <taxon>Araneoidea</taxon>
        <taxon>Nephilidae</taxon>
        <taxon>Nephila</taxon>
    </lineage>
</organism>
<proteinExistence type="evidence at transcript level"/>